<dbReference type="InterPro" id="IPR011990">
    <property type="entry name" value="TPR-like_helical_dom_sf"/>
</dbReference>
<feature type="signal peptide" evidence="1">
    <location>
        <begin position="1"/>
        <end position="30"/>
    </location>
</feature>
<evidence type="ECO:0000256" key="1">
    <source>
        <dbReference type="SAM" id="SignalP"/>
    </source>
</evidence>
<feature type="chain" id="PRO_5045415900" description="Tetratricopeptide repeat protein" evidence="1">
    <location>
        <begin position="31"/>
        <end position="417"/>
    </location>
</feature>
<keyword evidence="1" id="KW-0732">Signal</keyword>
<comment type="caution">
    <text evidence="2">The sequence shown here is derived from an EMBL/GenBank/DDBJ whole genome shotgun (WGS) entry which is preliminary data.</text>
</comment>
<dbReference type="SUPFAM" id="SSF48452">
    <property type="entry name" value="TPR-like"/>
    <property type="match status" value="1"/>
</dbReference>
<name>A0ABV6IHG3_9BURK</name>
<protein>
    <recommendedName>
        <fullName evidence="4">Tetratricopeptide repeat protein</fullName>
    </recommendedName>
</protein>
<organism evidence="2 3">
    <name type="scientific">Undibacterium danionis</name>
    <dbReference type="NCBI Taxonomy" id="1812100"/>
    <lineage>
        <taxon>Bacteria</taxon>
        <taxon>Pseudomonadati</taxon>
        <taxon>Pseudomonadota</taxon>
        <taxon>Betaproteobacteria</taxon>
        <taxon>Burkholderiales</taxon>
        <taxon>Oxalobacteraceae</taxon>
        <taxon>Undibacterium</taxon>
    </lineage>
</organism>
<evidence type="ECO:0008006" key="4">
    <source>
        <dbReference type="Google" id="ProtNLM"/>
    </source>
</evidence>
<sequence>MTKKSPIALAALLLALGTSAITLLPISAQAQTAEKKDQSKEVIRAEWTKPWQEIQALINDKKFPEALEKINGLSKFENKTPYENFFLSRTKAVIASGTNDNELLATCFEEMINGEFLTAAEKLKYTEAMAGIYYNGKKYKEAQIWTKRYLAMDPNNVMMQDLEVQNYYLSDDYANAAKAVKIQIAADEAAKRVPGETRLRLLHGSSMKMKDVEGSTKALELLVKYHPTKEYWADLLYRLPNKPGFNDRLRLDWYRLLLATDTMEDGSQFMEMAETALLAGLPLEAKHIMEAGYKANLLGTGKMVAKHKPLLDKATKQAADDAKTLDAGEASAKAAKTGLGMVNMGYNLVINGQHERGISLIEQGIAKGGLKSPEEAKLHLGMAYLQAGNKEKAFEVLKTVQGTDGVMELAQYWMLMK</sequence>
<gene>
    <name evidence="2" type="ORF">ACFFJH_15670</name>
</gene>
<reference evidence="2 3" key="1">
    <citation type="submission" date="2024-09" db="EMBL/GenBank/DDBJ databases">
        <authorList>
            <person name="Sun Q."/>
            <person name="Mori K."/>
        </authorList>
    </citation>
    <scope>NUCLEOTIDE SEQUENCE [LARGE SCALE GENOMIC DNA]</scope>
    <source>
        <strain evidence="2 3">CCM 8677</strain>
    </source>
</reference>
<evidence type="ECO:0000313" key="2">
    <source>
        <dbReference type="EMBL" id="MFC0351258.1"/>
    </source>
</evidence>
<keyword evidence="3" id="KW-1185">Reference proteome</keyword>
<dbReference type="RefSeq" id="WP_390213869.1">
    <property type="nucleotide sequence ID" value="NZ_JBHLXJ010000016.1"/>
</dbReference>
<dbReference type="Proteomes" id="UP001589844">
    <property type="component" value="Unassembled WGS sequence"/>
</dbReference>
<accession>A0ABV6IHG3</accession>
<dbReference type="EMBL" id="JBHLXJ010000016">
    <property type="protein sequence ID" value="MFC0351258.1"/>
    <property type="molecule type" value="Genomic_DNA"/>
</dbReference>
<proteinExistence type="predicted"/>
<dbReference type="Gene3D" id="1.25.40.10">
    <property type="entry name" value="Tetratricopeptide repeat domain"/>
    <property type="match status" value="1"/>
</dbReference>
<evidence type="ECO:0000313" key="3">
    <source>
        <dbReference type="Proteomes" id="UP001589844"/>
    </source>
</evidence>